<feature type="transmembrane region" description="Helical" evidence="1">
    <location>
        <begin position="91"/>
        <end position="112"/>
    </location>
</feature>
<dbReference type="GO" id="GO:0016747">
    <property type="term" value="F:acyltransferase activity, transferring groups other than amino-acyl groups"/>
    <property type="evidence" value="ECO:0007669"/>
    <property type="project" value="InterPro"/>
</dbReference>
<evidence type="ECO:0000259" key="2">
    <source>
        <dbReference type="Pfam" id="PF01757"/>
    </source>
</evidence>
<dbReference type="InterPro" id="IPR050879">
    <property type="entry name" value="Acyltransferase_3"/>
</dbReference>
<keyword evidence="4" id="KW-1185">Reference proteome</keyword>
<proteinExistence type="predicted"/>
<feature type="transmembrane region" description="Helical" evidence="1">
    <location>
        <begin position="306"/>
        <end position="325"/>
    </location>
</feature>
<feature type="transmembrane region" description="Helical" evidence="1">
    <location>
        <begin position="50"/>
        <end position="70"/>
    </location>
</feature>
<feature type="transmembrane region" description="Helical" evidence="1">
    <location>
        <begin position="173"/>
        <end position="195"/>
    </location>
</feature>
<feature type="domain" description="Acyltransferase 3" evidence="2">
    <location>
        <begin position="13"/>
        <end position="354"/>
    </location>
</feature>
<dbReference type="RefSeq" id="WP_096493989.1">
    <property type="nucleotide sequence ID" value="NZ_CP023445.1"/>
</dbReference>
<gene>
    <name evidence="3" type="ORF">CNX65_16235</name>
</gene>
<feature type="transmembrane region" description="Helical" evidence="1">
    <location>
        <begin position="265"/>
        <end position="285"/>
    </location>
</feature>
<name>A0A290Z6P5_9PSEU</name>
<organism evidence="3 4">
    <name type="scientific">Actinosynnema pretiosum</name>
    <dbReference type="NCBI Taxonomy" id="42197"/>
    <lineage>
        <taxon>Bacteria</taxon>
        <taxon>Bacillati</taxon>
        <taxon>Actinomycetota</taxon>
        <taxon>Actinomycetes</taxon>
        <taxon>Pseudonocardiales</taxon>
        <taxon>Pseudonocardiaceae</taxon>
        <taxon>Actinosynnema</taxon>
    </lineage>
</organism>
<feature type="transmembrane region" description="Helical" evidence="1">
    <location>
        <begin position="21"/>
        <end position="38"/>
    </location>
</feature>
<feature type="transmembrane region" description="Helical" evidence="1">
    <location>
        <begin position="337"/>
        <end position="357"/>
    </location>
</feature>
<reference evidence="3" key="1">
    <citation type="submission" date="2017-09" db="EMBL/GenBank/DDBJ databases">
        <title>Complete Genome Sequence of ansamitocin-producing Bacterium Actinosynnema pretiosum X47.</title>
        <authorList>
            <person name="Cao G."/>
            <person name="Zong G."/>
            <person name="Zhong C."/>
            <person name="Fu J."/>
        </authorList>
    </citation>
    <scope>NUCLEOTIDE SEQUENCE [LARGE SCALE GENOMIC DNA]</scope>
    <source>
        <strain evidence="3">X47</strain>
    </source>
</reference>
<dbReference type="GO" id="GO:0016020">
    <property type="term" value="C:membrane"/>
    <property type="evidence" value="ECO:0007669"/>
    <property type="project" value="TreeGrafter"/>
</dbReference>
<sequence>MTPGPVLPPRLPSLTGIRAPLALLVFVAHALGSARFFADESVNSLGFLLPYGPAALSLFFVLSGFVLVWSEPWREGVGPYFRRRVVRILPTHVLTWAAVLLLLAALGPLPLLGPLPEVGPALVNLSLLQSLVPLPDYLLSVNGINWSVSCEVVFYLLLPLLSRPLLRVPDHRLWACFGVLAAVVLALPGVIGALVDGPPWALWPPLSFEQAWLVNFFPLTRLPEFLMGVVLARIVATGRWRPVRAWWPLLGVAAVWALLPVLPQVYARSAIAAVPLALLVPVIAVRDLEGRRSVLSRRWVRVAGDMSYATYLLHWPLLAVAKHVAGDRLLGLGEGLLLVAALYALTQGLSLLLHRWVERPLLRRAHRPRRSPAPDPAG</sequence>
<dbReference type="PANTHER" id="PTHR23028:SF53">
    <property type="entry name" value="ACYL_TRANSF_3 DOMAIN-CONTAINING PROTEIN"/>
    <property type="match status" value="1"/>
</dbReference>
<protein>
    <submittedName>
        <fullName evidence="3">Acyltransferase</fullName>
    </submittedName>
</protein>
<dbReference type="Proteomes" id="UP000218505">
    <property type="component" value="Chromosome"/>
</dbReference>
<dbReference type="KEGG" id="apre:CNX65_16235"/>
<evidence type="ECO:0000313" key="4">
    <source>
        <dbReference type="Proteomes" id="UP000218505"/>
    </source>
</evidence>
<feature type="transmembrane region" description="Helical" evidence="1">
    <location>
        <begin position="143"/>
        <end position="161"/>
    </location>
</feature>
<keyword evidence="1" id="KW-1133">Transmembrane helix</keyword>
<dbReference type="GO" id="GO:0009103">
    <property type="term" value="P:lipopolysaccharide biosynthetic process"/>
    <property type="evidence" value="ECO:0007669"/>
    <property type="project" value="TreeGrafter"/>
</dbReference>
<keyword evidence="3" id="KW-0012">Acyltransferase</keyword>
<accession>A0A290Z6P5</accession>
<dbReference type="Pfam" id="PF01757">
    <property type="entry name" value="Acyl_transf_3"/>
    <property type="match status" value="1"/>
</dbReference>
<dbReference type="InterPro" id="IPR002656">
    <property type="entry name" value="Acyl_transf_3_dom"/>
</dbReference>
<keyword evidence="1" id="KW-0812">Transmembrane</keyword>
<evidence type="ECO:0000313" key="3">
    <source>
        <dbReference type="EMBL" id="ATE54642.1"/>
    </source>
</evidence>
<dbReference type="EMBL" id="CP023445">
    <property type="protein sequence ID" value="ATE54642.1"/>
    <property type="molecule type" value="Genomic_DNA"/>
</dbReference>
<keyword evidence="1" id="KW-0472">Membrane</keyword>
<dbReference type="AlphaFoldDB" id="A0A290Z6P5"/>
<feature type="transmembrane region" description="Helical" evidence="1">
    <location>
        <begin position="215"/>
        <end position="236"/>
    </location>
</feature>
<evidence type="ECO:0000256" key="1">
    <source>
        <dbReference type="SAM" id="Phobius"/>
    </source>
</evidence>
<feature type="transmembrane region" description="Helical" evidence="1">
    <location>
        <begin position="243"/>
        <end position="259"/>
    </location>
</feature>
<keyword evidence="3" id="KW-0808">Transferase</keyword>
<dbReference type="PANTHER" id="PTHR23028">
    <property type="entry name" value="ACETYLTRANSFERASE"/>
    <property type="match status" value="1"/>
</dbReference>